<dbReference type="GO" id="GO:0005634">
    <property type="term" value="C:nucleus"/>
    <property type="evidence" value="ECO:0007669"/>
    <property type="project" value="TreeGrafter"/>
</dbReference>
<dbReference type="Proteomes" id="UP000734854">
    <property type="component" value="Unassembled WGS sequence"/>
</dbReference>
<dbReference type="PANTHER" id="PTHR45916:SF1">
    <property type="entry name" value="STRUCTURAL MAINTENANCE OF CHROMOSOMES PROTEIN 5"/>
    <property type="match status" value="1"/>
</dbReference>
<accession>A0A8J5KEF7</accession>
<keyword evidence="4" id="KW-1185">Reference proteome</keyword>
<keyword evidence="1 2" id="KW-0175">Coiled coil</keyword>
<evidence type="ECO:0000256" key="2">
    <source>
        <dbReference type="SAM" id="Coils"/>
    </source>
</evidence>
<evidence type="ECO:0000256" key="1">
    <source>
        <dbReference type="ARBA" id="ARBA00023054"/>
    </source>
</evidence>
<proteinExistence type="predicted"/>
<evidence type="ECO:0000313" key="3">
    <source>
        <dbReference type="EMBL" id="KAG6478887.1"/>
    </source>
</evidence>
<reference evidence="3 4" key="1">
    <citation type="submission" date="2020-08" db="EMBL/GenBank/DDBJ databases">
        <title>Plant Genome Project.</title>
        <authorList>
            <person name="Zhang R.-G."/>
        </authorList>
    </citation>
    <scope>NUCLEOTIDE SEQUENCE [LARGE SCALE GENOMIC DNA]</scope>
    <source>
        <tissue evidence="3">Rhizome</tissue>
    </source>
</reference>
<dbReference type="AlphaFoldDB" id="A0A8J5KEF7"/>
<dbReference type="GO" id="GO:0030915">
    <property type="term" value="C:Smc5-Smc6 complex"/>
    <property type="evidence" value="ECO:0007669"/>
    <property type="project" value="TreeGrafter"/>
</dbReference>
<dbReference type="EMBL" id="JACMSC010000017">
    <property type="protein sequence ID" value="KAG6478887.1"/>
    <property type="molecule type" value="Genomic_DNA"/>
</dbReference>
<evidence type="ECO:0000313" key="4">
    <source>
        <dbReference type="Proteomes" id="UP000734854"/>
    </source>
</evidence>
<protein>
    <submittedName>
        <fullName evidence="3">Uncharacterized protein</fullName>
    </submittedName>
</protein>
<sequence length="243" mass="26888">MNEFLAKCPKLHQRASSIGAFVKRGEESGHINISLRGETEREKIVITRKIDMSNRVSATSPTDDGVICDNRLLSSGGRFSIGKPTALGSPSLDVAGLPAVVGCPAPGACWPPPGACWKQRTIRSVVGDQSSFQKQNRSLHSVVGDQSLDRGRIRLNEYSPLLKSLNTVCKSHYSKLDDLLAKKRKADQQINWRVMQNVELKALKERLTYLKKKLAEDKAKVSKESNDLKLKYGSLELAFSIVR</sequence>
<dbReference type="PANTHER" id="PTHR45916">
    <property type="entry name" value="STRUCTURAL MAINTENANCE OF CHROMOSOMES PROTEIN 5"/>
    <property type="match status" value="1"/>
</dbReference>
<name>A0A8J5KEF7_ZINOF</name>
<organism evidence="3 4">
    <name type="scientific">Zingiber officinale</name>
    <name type="common">Ginger</name>
    <name type="synonym">Amomum zingiber</name>
    <dbReference type="NCBI Taxonomy" id="94328"/>
    <lineage>
        <taxon>Eukaryota</taxon>
        <taxon>Viridiplantae</taxon>
        <taxon>Streptophyta</taxon>
        <taxon>Embryophyta</taxon>
        <taxon>Tracheophyta</taxon>
        <taxon>Spermatophyta</taxon>
        <taxon>Magnoliopsida</taxon>
        <taxon>Liliopsida</taxon>
        <taxon>Zingiberales</taxon>
        <taxon>Zingiberaceae</taxon>
        <taxon>Zingiber</taxon>
    </lineage>
</organism>
<dbReference type="GO" id="GO:0003697">
    <property type="term" value="F:single-stranded DNA binding"/>
    <property type="evidence" value="ECO:0007669"/>
    <property type="project" value="TreeGrafter"/>
</dbReference>
<dbReference type="GO" id="GO:0000724">
    <property type="term" value="P:double-strand break repair via homologous recombination"/>
    <property type="evidence" value="ECO:0007669"/>
    <property type="project" value="TreeGrafter"/>
</dbReference>
<gene>
    <name evidence="3" type="ORF">ZIOFF_062332</name>
</gene>
<comment type="caution">
    <text evidence="3">The sequence shown here is derived from an EMBL/GenBank/DDBJ whole genome shotgun (WGS) entry which is preliminary data.</text>
</comment>
<feature type="coiled-coil region" evidence="2">
    <location>
        <begin position="200"/>
        <end position="231"/>
    </location>
</feature>